<dbReference type="OrthoDB" id="3232438at2759"/>
<organism evidence="1 2">
    <name type="scientific">Volvox reticuliferus</name>
    <dbReference type="NCBI Taxonomy" id="1737510"/>
    <lineage>
        <taxon>Eukaryota</taxon>
        <taxon>Viridiplantae</taxon>
        <taxon>Chlorophyta</taxon>
        <taxon>core chlorophytes</taxon>
        <taxon>Chlorophyceae</taxon>
        <taxon>CS clade</taxon>
        <taxon>Chlamydomonadales</taxon>
        <taxon>Volvocaceae</taxon>
        <taxon>Volvox</taxon>
    </lineage>
</organism>
<dbReference type="Proteomes" id="UP000747110">
    <property type="component" value="Unassembled WGS sequence"/>
</dbReference>
<dbReference type="AlphaFoldDB" id="A0A8J4CZ09"/>
<name>A0A8J4CZ09_9CHLO</name>
<evidence type="ECO:0000313" key="1">
    <source>
        <dbReference type="EMBL" id="GIL91912.1"/>
    </source>
</evidence>
<sequence length="250" mass="27139">MMGYCLILTDEKAVSPGYAAAIRFEDAAELHPNLLSDILGEIADEVWAEVLERIPELAAFSSRVISDGSRGFTIGKTPFNMMSLAKNQTVRFHLDIKDAHWTVIIWLHGGEGRILEGWFGMPAFGLKFLPTTFTVAVFNAASITHGTAQCDIPDDSSACRFGSSHFLRMPDLENLICLRIGANSEGLSLQDLKDAASSCGKDKSAICSLRKELIARGKMDWKAILGRPSRTLQSYASDAPISGPSAGKLC</sequence>
<reference evidence="1" key="1">
    <citation type="journal article" date="2021" name="Proc. Natl. Acad. Sci. U.S.A.">
        <title>Three genomes in the algal genus Volvox reveal the fate of a haploid sex-determining region after a transition to homothallism.</title>
        <authorList>
            <person name="Yamamoto K."/>
            <person name="Hamaji T."/>
            <person name="Kawai-Toyooka H."/>
            <person name="Matsuzaki R."/>
            <person name="Takahashi F."/>
            <person name="Nishimura Y."/>
            <person name="Kawachi M."/>
            <person name="Noguchi H."/>
            <person name="Minakuchi Y."/>
            <person name="Umen J.G."/>
            <person name="Toyoda A."/>
            <person name="Nozaki H."/>
        </authorList>
    </citation>
    <scope>NUCLEOTIDE SEQUENCE</scope>
    <source>
        <strain evidence="1">NIES-3786</strain>
    </source>
</reference>
<protein>
    <submittedName>
        <fullName evidence="1">Uncharacterized protein</fullName>
    </submittedName>
</protein>
<dbReference type="EMBL" id="BNCP01000071">
    <property type="protein sequence ID" value="GIL91912.1"/>
    <property type="molecule type" value="Genomic_DNA"/>
</dbReference>
<gene>
    <name evidence="1" type="ORF">Vretifemale_19611</name>
</gene>
<evidence type="ECO:0000313" key="2">
    <source>
        <dbReference type="Proteomes" id="UP000747110"/>
    </source>
</evidence>
<keyword evidence="2" id="KW-1185">Reference proteome</keyword>
<accession>A0A8J4CZ09</accession>
<proteinExistence type="predicted"/>
<comment type="caution">
    <text evidence="1">The sequence shown here is derived from an EMBL/GenBank/DDBJ whole genome shotgun (WGS) entry which is preliminary data.</text>
</comment>